<accession>A0A6A6A2Q1</accession>
<sequence length="80" mass="9243">MITALAGYEYDDGCIEYDDGYIDYDDGYIDYDDGYTEYDYDTHSQEQHNPAIIDTITPRFNFQLSLSIPSRTLVLDASYT</sequence>
<reference evidence="1" key="1">
    <citation type="journal article" date="2020" name="Stud. Mycol.">
        <title>101 Dothideomycetes genomes: a test case for predicting lifestyles and emergence of pathogens.</title>
        <authorList>
            <person name="Haridas S."/>
            <person name="Albert R."/>
            <person name="Binder M."/>
            <person name="Bloem J."/>
            <person name="Labutti K."/>
            <person name="Salamov A."/>
            <person name="Andreopoulos B."/>
            <person name="Baker S."/>
            <person name="Barry K."/>
            <person name="Bills G."/>
            <person name="Bluhm B."/>
            <person name="Cannon C."/>
            <person name="Castanera R."/>
            <person name="Culley D."/>
            <person name="Daum C."/>
            <person name="Ezra D."/>
            <person name="Gonzalez J."/>
            <person name="Henrissat B."/>
            <person name="Kuo A."/>
            <person name="Liang C."/>
            <person name="Lipzen A."/>
            <person name="Lutzoni F."/>
            <person name="Magnuson J."/>
            <person name="Mondo S."/>
            <person name="Nolan M."/>
            <person name="Ohm R."/>
            <person name="Pangilinan J."/>
            <person name="Park H.-J."/>
            <person name="Ramirez L."/>
            <person name="Alfaro M."/>
            <person name="Sun H."/>
            <person name="Tritt A."/>
            <person name="Yoshinaga Y."/>
            <person name="Zwiers L.-H."/>
            <person name="Turgeon B."/>
            <person name="Goodwin S."/>
            <person name="Spatafora J."/>
            <person name="Crous P."/>
            <person name="Grigoriev I."/>
        </authorList>
    </citation>
    <scope>NUCLEOTIDE SEQUENCE</scope>
    <source>
        <strain evidence="1">CBS 119687</strain>
    </source>
</reference>
<evidence type="ECO:0000313" key="1">
    <source>
        <dbReference type="EMBL" id="KAF2125444.1"/>
    </source>
</evidence>
<organism evidence="1 2">
    <name type="scientific">Dothidotthia symphoricarpi CBS 119687</name>
    <dbReference type="NCBI Taxonomy" id="1392245"/>
    <lineage>
        <taxon>Eukaryota</taxon>
        <taxon>Fungi</taxon>
        <taxon>Dikarya</taxon>
        <taxon>Ascomycota</taxon>
        <taxon>Pezizomycotina</taxon>
        <taxon>Dothideomycetes</taxon>
        <taxon>Pleosporomycetidae</taxon>
        <taxon>Pleosporales</taxon>
        <taxon>Dothidotthiaceae</taxon>
        <taxon>Dothidotthia</taxon>
    </lineage>
</organism>
<dbReference type="AlphaFoldDB" id="A0A6A6A2Q1"/>
<dbReference type="Proteomes" id="UP000799771">
    <property type="component" value="Unassembled WGS sequence"/>
</dbReference>
<dbReference type="RefSeq" id="XP_033519836.1">
    <property type="nucleotide sequence ID" value="XM_033668951.1"/>
</dbReference>
<keyword evidence="2" id="KW-1185">Reference proteome</keyword>
<evidence type="ECO:0000313" key="2">
    <source>
        <dbReference type="Proteomes" id="UP000799771"/>
    </source>
</evidence>
<protein>
    <submittedName>
        <fullName evidence="1">Uncharacterized protein</fullName>
    </submittedName>
</protein>
<proteinExistence type="predicted"/>
<name>A0A6A6A2Q1_9PLEO</name>
<gene>
    <name evidence="1" type="ORF">P153DRAFT_370104</name>
</gene>
<dbReference type="GeneID" id="54409383"/>
<dbReference type="EMBL" id="ML977516">
    <property type="protein sequence ID" value="KAF2125444.1"/>
    <property type="molecule type" value="Genomic_DNA"/>
</dbReference>